<organism evidence="2 3">
    <name type="scientific">Thermopolyspora flexuosa</name>
    <dbReference type="NCBI Taxonomy" id="103836"/>
    <lineage>
        <taxon>Bacteria</taxon>
        <taxon>Bacillati</taxon>
        <taxon>Actinomycetota</taxon>
        <taxon>Actinomycetes</taxon>
        <taxon>Streptosporangiales</taxon>
        <taxon>Streptosporangiaceae</taxon>
        <taxon>Thermopolyspora</taxon>
    </lineage>
</organism>
<keyword evidence="3" id="KW-1185">Reference proteome</keyword>
<evidence type="ECO:0000313" key="3">
    <source>
        <dbReference type="Proteomes" id="UP000319213"/>
    </source>
</evidence>
<dbReference type="OrthoDB" id="5111285at2"/>
<evidence type="ECO:0000256" key="1">
    <source>
        <dbReference type="SAM" id="MobiDB-lite"/>
    </source>
</evidence>
<dbReference type="RefSeq" id="WP_142259126.1">
    <property type="nucleotide sequence ID" value="NZ_BMPV01000007.1"/>
</dbReference>
<name>A0A543IWU8_9ACTN</name>
<protein>
    <submittedName>
        <fullName evidence="2">Uncharacterized protein</fullName>
    </submittedName>
</protein>
<dbReference type="AlphaFoldDB" id="A0A543IWU8"/>
<comment type="caution">
    <text evidence="2">The sequence shown here is derived from an EMBL/GenBank/DDBJ whole genome shotgun (WGS) entry which is preliminary data.</text>
</comment>
<proteinExistence type="predicted"/>
<gene>
    <name evidence="2" type="ORF">FHX40_1744</name>
</gene>
<feature type="region of interest" description="Disordered" evidence="1">
    <location>
        <begin position="148"/>
        <end position="210"/>
    </location>
</feature>
<dbReference type="EMBL" id="VFPQ01000001">
    <property type="protein sequence ID" value="TQM75049.1"/>
    <property type="molecule type" value="Genomic_DNA"/>
</dbReference>
<dbReference type="Proteomes" id="UP000319213">
    <property type="component" value="Unassembled WGS sequence"/>
</dbReference>
<reference evidence="2 3" key="1">
    <citation type="submission" date="2019-06" db="EMBL/GenBank/DDBJ databases">
        <title>Sequencing the genomes of 1000 actinobacteria strains.</title>
        <authorList>
            <person name="Klenk H.-P."/>
        </authorList>
    </citation>
    <scope>NUCLEOTIDE SEQUENCE [LARGE SCALE GENOMIC DNA]</scope>
    <source>
        <strain evidence="2 3">DSM 43186</strain>
    </source>
</reference>
<feature type="compositionally biased region" description="Pro residues" evidence="1">
    <location>
        <begin position="162"/>
        <end position="177"/>
    </location>
</feature>
<evidence type="ECO:0000313" key="2">
    <source>
        <dbReference type="EMBL" id="TQM75049.1"/>
    </source>
</evidence>
<accession>A0A543IWU8</accession>
<feature type="region of interest" description="Disordered" evidence="1">
    <location>
        <begin position="224"/>
        <end position="256"/>
    </location>
</feature>
<sequence>MNPQLGAAVREKTAAKVIAGAANYLLHDAGEQILFVGKTNQVRPTVDHVVLTDMRLVGVLASQPARGPKVQAWWPEVRSYAVSDKWSSMNRLTLITHEGKEIHFGTLREADLPLIRTHIERLMSPMHADWVLRRLTELETARLAEQEHRAREWRRYQETSSPSPPPDPLSSPAPPPVQDIAVVPPSTSATMGHAPLPVQTPPRSADPDDELTDFTEALLDSVAENGARDIGPSSTAEAFDDSDDVDRSDGDAPLAVPPISERSFLAELTESRRKPRKWPYLLLLCEIAGIAMRGNGWIVMAAGLLVALMMAAVENQLARPRFHYGLPGEEESPFNDLVTVFIDAMDAQAAWLITGRQAVISPHERKANAGAGVKTTRLPASISFSRFRGIDTDVSAPTLIAGPWVVHFYPDRILLGRNGRFTEHRYEELHVEADVTRFVEESALPSDAVVVDYTWKYVNARGGPDRRYKDNRRLPIALYGELTLEIGDTRLVWMISVADLPGRLCTVLQGVGAR</sequence>
<feature type="compositionally biased region" description="Basic and acidic residues" evidence="1">
    <location>
        <begin position="148"/>
        <end position="157"/>
    </location>
</feature>